<dbReference type="InterPro" id="IPR047187">
    <property type="entry name" value="SF1_C_Upf1"/>
</dbReference>
<dbReference type="EMBL" id="BDIP01002402">
    <property type="protein sequence ID" value="GIQ86245.1"/>
    <property type="molecule type" value="Genomic_DNA"/>
</dbReference>
<dbReference type="Proteomes" id="UP000265618">
    <property type="component" value="Unassembled WGS sequence"/>
</dbReference>
<protein>
    <submittedName>
        <fullName evidence="3">Uncharacterized protein</fullName>
    </submittedName>
</protein>
<reference evidence="3 4" key="1">
    <citation type="journal article" date="2018" name="PLoS ONE">
        <title>The draft genome of Kipferlia bialata reveals reductive genome evolution in fornicate parasites.</title>
        <authorList>
            <person name="Tanifuji G."/>
            <person name="Takabayashi S."/>
            <person name="Kume K."/>
            <person name="Takagi M."/>
            <person name="Nakayama T."/>
            <person name="Kamikawa R."/>
            <person name="Inagaki Y."/>
            <person name="Hashimoto T."/>
        </authorList>
    </citation>
    <scope>NUCLEOTIDE SEQUENCE [LARGE SCALE GENOMIC DNA]</scope>
    <source>
        <strain evidence="3">NY0173</strain>
    </source>
</reference>
<keyword evidence="4" id="KW-1185">Reference proteome</keyword>
<dbReference type="Pfam" id="PF13087">
    <property type="entry name" value="AAA_12"/>
    <property type="match status" value="1"/>
</dbReference>
<organism evidence="3 4">
    <name type="scientific">Kipferlia bialata</name>
    <dbReference type="NCBI Taxonomy" id="797122"/>
    <lineage>
        <taxon>Eukaryota</taxon>
        <taxon>Metamonada</taxon>
        <taxon>Carpediemonas-like organisms</taxon>
        <taxon>Kipferlia</taxon>
    </lineage>
</organism>
<evidence type="ECO:0000259" key="2">
    <source>
        <dbReference type="Pfam" id="PF13087"/>
    </source>
</evidence>
<dbReference type="SUPFAM" id="SSF52540">
    <property type="entry name" value="P-loop containing nucleoside triphosphate hydrolases"/>
    <property type="match status" value="1"/>
</dbReference>
<accession>A0A9K3D298</accession>
<dbReference type="Pfam" id="PF13086">
    <property type="entry name" value="AAA_11"/>
    <property type="match status" value="1"/>
</dbReference>
<name>A0A9K3D298_9EUKA</name>
<gene>
    <name evidence="3" type="ORF">KIPB_008063</name>
</gene>
<feature type="non-terminal residue" evidence="3">
    <location>
        <position position="1"/>
    </location>
</feature>
<dbReference type="OrthoDB" id="6144670at2759"/>
<dbReference type="GO" id="GO:0004386">
    <property type="term" value="F:helicase activity"/>
    <property type="evidence" value="ECO:0007669"/>
    <property type="project" value="InterPro"/>
</dbReference>
<sequence length="498" mass="55098">MADPTQLKAIRHTLNHRVSVIRGGPGTGKSYTAKLLLRHFHQAHASHALQGPVLLVTMTNQALDTLMEGILEFADPSEMLRIGGSTKSLNQTLVARQFSQCKDSLIFKHPDRKLFMDRERAVKDLTGSAVGLMTEGQGSLADGLREVEQCTKAINEEQHKILGHSIRSAGIVFLGMTSTACAKQISMLNHLRPSVCLVEEAGELREGQLIASLPSSLQQLVLIGDEQQLQPKVEHALKGPPVNYGWSMFERLTRLGVPRVQLKTQRRMRPEICGLVNYAFDQGLDTDTPASLIRGSLPTIRQPLFFLHHNEREASAVGSRSHINVYESQMLVNLVPALCGNGYTPADITIIALYKGQMYQIQRDLEQLSLRIRQAEQQRPSYQVLRAPVSSLQKLKVVTLDDFQGQENKVVLVSLTRSDRLGFVAERNRALVTLSRAKEMMVVIGHSLFLDTPNRHWSGVKEFFEACDIGSERVGSDLDTSLVGIGPALAIGCPKHGE</sequence>
<dbReference type="GO" id="GO:0031380">
    <property type="term" value="C:nuclear RNA-directed RNA polymerase complex"/>
    <property type="evidence" value="ECO:0007669"/>
    <property type="project" value="TreeGrafter"/>
</dbReference>
<proteinExistence type="predicted"/>
<dbReference type="GO" id="GO:0031048">
    <property type="term" value="P:regulatory ncRNA-mediated heterochromatin formation"/>
    <property type="evidence" value="ECO:0007669"/>
    <property type="project" value="TreeGrafter"/>
</dbReference>
<dbReference type="AlphaFoldDB" id="A0A9K3D298"/>
<dbReference type="InterPro" id="IPR041677">
    <property type="entry name" value="DNA2/NAM7_AAA_11"/>
</dbReference>
<dbReference type="CDD" id="cd18808">
    <property type="entry name" value="SF1_C_Upf1"/>
    <property type="match status" value="1"/>
</dbReference>
<comment type="caution">
    <text evidence="3">The sequence shown here is derived from an EMBL/GenBank/DDBJ whole genome shotgun (WGS) entry which is preliminary data.</text>
</comment>
<dbReference type="InterPro" id="IPR045055">
    <property type="entry name" value="DNA2/NAM7-like"/>
</dbReference>
<evidence type="ECO:0000313" key="4">
    <source>
        <dbReference type="Proteomes" id="UP000265618"/>
    </source>
</evidence>
<dbReference type="InterPro" id="IPR041679">
    <property type="entry name" value="DNA2/NAM7-like_C"/>
</dbReference>
<dbReference type="PANTHER" id="PTHR10887:SF341">
    <property type="entry name" value="NFX1-TYPE ZINC FINGER-CONTAINING PROTEIN 1"/>
    <property type="match status" value="1"/>
</dbReference>
<feature type="domain" description="DNA2/NAM7 helicase-like C-terminal" evidence="2">
    <location>
        <begin position="246"/>
        <end position="447"/>
    </location>
</feature>
<dbReference type="Gene3D" id="3.40.50.300">
    <property type="entry name" value="P-loop containing nucleotide triphosphate hydrolases"/>
    <property type="match status" value="2"/>
</dbReference>
<dbReference type="InterPro" id="IPR027417">
    <property type="entry name" value="P-loop_NTPase"/>
</dbReference>
<feature type="domain" description="DNA2/NAM7 helicase helicase" evidence="1">
    <location>
        <begin position="4"/>
        <end position="233"/>
    </location>
</feature>
<dbReference type="PANTHER" id="PTHR10887">
    <property type="entry name" value="DNA2/NAM7 HELICASE FAMILY"/>
    <property type="match status" value="1"/>
</dbReference>
<evidence type="ECO:0000259" key="1">
    <source>
        <dbReference type="Pfam" id="PF13086"/>
    </source>
</evidence>
<evidence type="ECO:0000313" key="3">
    <source>
        <dbReference type="EMBL" id="GIQ86245.1"/>
    </source>
</evidence>